<evidence type="ECO:0000313" key="8">
    <source>
        <dbReference type="EnsemblPlants" id="KEH22435"/>
    </source>
</evidence>
<dbReference type="SMART" id="SM00212">
    <property type="entry name" value="UBCc"/>
    <property type="match status" value="1"/>
</dbReference>
<dbReference type="InterPro" id="IPR000608">
    <property type="entry name" value="UBC"/>
</dbReference>
<dbReference type="Pfam" id="PF00179">
    <property type="entry name" value="UQ_con"/>
    <property type="match status" value="1"/>
</dbReference>
<dbReference type="EnsemblPlants" id="KEH22509">
    <property type="protein sequence ID" value="KEH22509"/>
    <property type="gene ID" value="MTR_7g451800"/>
</dbReference>
<name>Q2HSL7_MEDTR</name>
<dbReference type="Gramene" id="rna40029">
    <property type="protein sequence ID" value="RHN45648.1"/>
    <property type="gene ID" value="gene40029"/>
</dbReference>
<dbReference type="HOGENOM" id="CLU_025097_0_1_1"/>
<dbReference type="STRING" id="3880.Q2HSL7"/>
<dbReference type="CDD" id="cd23837">
    <property type="entry name" value="UBCc_UBE2O"/>
    <property type="match status" value="1"/>
</dbReference>
<accession>Q2HSL7</accession>
<dbReference type="GO" id="GO:0004839">
    <property type="term" value="F:ubiquitin activating enzyme activity"/>
    <property type="evidence" value="ECO:0007669"/>
    <property type="project" value="UniProtKB-EC"/>
</dbReference>
<protein>
    <submittedName>
        <fullName evidence="7">Putative aminoacyltransferase, E1 ubiquitin-activating enzyme</fullName>
        <ecNumber evidence="7">2.3.2.-</ecNumber>
        <ecNumber evidence="7">6.2.1.45</ecNumber>
    </submittedName>
    <submittedName>
        <fullName evidence="4 5">Ubiquitin-conjugating enzyme</fullName>
    </submittedName>
</protein>
<evidence type="ECO:0000313" key="4">
    <source>
        <dbReference type="EMBL" id="ABD32466.1"/>
    </source>
</evidence>
<evidence type="ECO:0000259" key="3">
    <source>
        <dbReference type="PROSITE" id="PS50127"/>
    </source>
</evidence>
<reference evidence="5 9" key="4">
    <citation type="journal article" date="2014" name="BMC Genomics">
        <title>An improved genome release (version Mt4.0) for the model legume Medicago truncatula.</title>
        <authorList>
            <person name="Tang H."/>
            <person name="Krishnakumar V."/>
            <person name="Bidwell S."/>
            <person name="Rosen B."/>
            <person name="Chan A."/>
            <person name="Zhou S."/>
            <person name="Gentzbittel L."/>
            <person name="Childs K.L."/>
            <person name="Yandell M."/>
            <person name="Gundlach H."/>
            <person name="Mayer K.F."/>
            <person name="Schwartz D.C."/>
            <person name="Town C.D."/>
        </authorList>
    </citation>
    <scope>GENOME REANNOTATION</scope>
    <source>
        <strain evidence="5">A17</strain>
        <strain evidence="8 9">cv. Jemalong A17</strain>
    </source>
</reference>
<evidence type="ECO:0000313" key="6">
    <source>
        <dbReference type="EMBL" id="KEH22509.1"/>
    </source>
</evidence>
<dbReference type="PANTHER" id="PTHR46116">
    <property type="entry name" value="(E3-INDEPENDENT) E2 UBIQUITIN-CONJUGATING ENZYME"/>
    <property type="match status" value="1"/>
</dbReference>
<sequence>MGKMKNNFDLVSDDSDHKYRLNNIGGNCFSDTKSAIYKRIMKEWKILEKNLPDSIYVRAYERRIDLLRAVIVGAAGTPYHDSLFFFDIQFPSDYPNKPPKIQYHSFGYFLNPNLYPNGMVCLSLLSTYVGEKCEKWDPSSSTILQVLVSIQGLVLNEKPLFNAPPFRVFKRSFHEKRSRAFIEDVFVLTCYTVVNLIRKPPKNFEDFVKEHFRERGHVLLAACREYVNGRVMVGYYNYNNKQMASSSSSTSMTGIKVRESFQMSLRSAYGNMYMQFIKCGASLEGFLQELELEEQGKDMSKSKSKRSNGGGGVFKKAMGKIKLALGLKKK</sequence>
<keyword evidence="7" id="KW-0436">Ligase</keyword>
<evidence type="ECO:0000313" key="7">
    <source>
        <dbReference type="EMBL" id="RHN45648.1"/>
    </source>
</evidence>
<reference evidence="7" key="6">
    <citation type="journal article" date="2018" name="Nat. Plants">
        <title>Whole-genome landscape of Medicago truncatula symbiotic genes.</title>
        <authorList>
            <person name="Pecrix Y."/>
            <person name="Gamas P."/>
            <person name="Carrere S."/>
        </authorList>
    </citation>
    <scope>NUCLEOTIDE SEQUENCE</scope>
    <source>
        <tissue evidence="7">Leaves</tissue>
    </source>
</reference>
<dbReference type="EMBL" id="AC151521">
    <property type="protein sequence ID" value="ABD32466.1"/>
    <property type="molecule type" value="Genomic_DNA"/>
</dbReference>
<evidence type="ECO:0000313" key="5">
    <source>
        <dbReference type="EMBL" id="KEH22435.1"/>
    </source>
</evidence>
<dbReference type="OrthoDB" id="47801at2759"/>
<dbReference type="EnsemblPlants" id="KEH22435">
    <property type="protein sequence ID" value="KEH22435"/>
    <property type="gene ID" value="MTR_7g047620"/>
</dbReference>
<dbReference type="Proteomes" id="UP000265566">
    <property type="component" value="Chromosome 7"/>
</dbReference>
<dbReference type="PANTHER" id="PTHR46116:SF19">
    <property type="entry name" value="UBIQUITIN-CONJUGATING ENZYME FAMILY PROTEIN"/>
    <property type="match status" value="1"/>
</dbReference>
<dbReference type="Proteomes" id="UP000002051">
    <property type="component" value="Unassembled WGS sequence"/>
</dbReference>
<keyword evidence="2" id="KW-0833">Ubl conjugation pathway</keyword>
<dbReference type="EMBL" id="PSQE01000007">
    <property type="protein sequence ID" value="RHN45648.1"/>
    <property type="molecule type" value="Genomic_DNA"/>
</dbReference>
<reference evidence="4" key="1">
    <citation type="submission" date="2004-10" db="EMBL/GenBank/DDBJ databases">
        <authorList>
            <person name="Town C.D."/>
        </authorList>
    </citation>
    <scope>NUCLEOTIDE SEQUENCE</scope>
</reference>
<reference evidence="8" key="5">
    <citation type="submission" date="2015-04" db="UniProtKB">
        <authorList>
            <consortium name="EnsemblPlants"/>
        </authorList>
    </citation>
    <scope>IDENTIFICATION</scope>
    <source>
        <strain evidence="8">cv. Jemalong A17</strain>
    </source>
</reference>
<dbReference type="EMBL" id="CM001223">
    <property type="protein sequence ID" value="KEH22509.1"/>
    <property type="molecule type" value="Genomic_DNA"/>
</dbReference>
<dbReference type="PROSITE" id="PS50127">
    <property type="entry name" value="UBC_2"/>
    <property type="match status" value="1"/>
</dbReference>
<dbReference type="EMBL" id="CM001223">
    <property type="protein sequence ID" value="KEH22435.1"/>
    <property type="molecule type" value="Genomic_DNA"/>
</dbReference>
<dbReference type="InterPro" id="IPR016135">
    <property type="entry name" value="UBQ-conjugating_enzyme/RWD"/>
</dbReference>
<feature type="domain" description="UBC core" evidence="3">
    <location>
        <begin position="35"/>
        <end position="194"/>
    </location>
</feature>
<evidence type="ECO:0000313" key="9">
    <source>
        <dbReference type="Proteomes" id="UP000002051"/>
    </source>
</evidence>
<evidence type="ECO:0000256" key="2">
    <source>
        <dbReference type="ARBA" id="ARBA00022786"/>
    </source>
</evidence>
<dbReference type="AlphaFoldDB" id="Q2HSL7"/>
<dbReference type="EC" id="2.3.2.-" evidence="7"/>
<keyword evidence="9" id="KW-1185">Reference proteome</keyword>
<reference evidence="5 9" key="3">
    <citation type="journal article" date="2011" name="Nature">
        <title>The Medicago genome provides insight into the evolution of rhizobial symbioses.</title>
        <authorList>
            <person name="Young N.D."/>
            <person name="Debelle F."/>
            <person name="Oldroyd G.E."/>
            <person name="Geurts R."/>
            <person name="Cannon S.B."/>
            <person name="Udvardi M.K."/>
            <person name="Benedito V.A."/>
            <person name="Mayer K.F."/>
            <person name="Gouzy J."/>
            <person name="Schoof H."/>
            <person name="Van de Peer Y."/>
            <person name="Proost S."/>
            <person name="Cook D.R."/>
            <person name="Meyers B.C."/>
            <person name="Spannagl M."/>
            <person name="Cheung F."/>
            <person name="De Mita S."/>
            <person name="Krishnakumar V."/>
            <person name="Gundlach H."/>
            <person name="Zhou S."/>
            <person name="Mudge J."/>
            <person name="Bharti A.K."/>
            <person name="Murray J.D."/>
            <person name="Naoumkina M.A."/>
            <person name="Rosen B."/>
            <person name="Silverstein K.A."/>
            <person name="Tang H."/>
            <person name="Rombauts S."/>
            <person name="Zhao P.X."/>
            <person name="Zhou P."/>
            <person name="Barbe V."/>
            <person name="Bardou P."/>
            <person name="Bechner M."/>
            <person name="Bellec A."/>
            <person name="Berger A."/>
            <person name="Berges H."/>
            <person name="Bidwell S."/>
            <person name="Bisseling T."/>
            <person name="Choisne N."/>
            <person name="Couloux A."/>
            <person name="Denny R."/>
            <person name="Deshpande S."/>
            <person name="Dai X."/>
            <person name="Doyle J.J."/>
            <person name="Dudez A.M."/>
            <person name="Farmer A.D."/>
            <person name="Fouteau S."/>
            <person name="Franken C."/>
            <person name="Gibelin C."/>
            <person name="Gish J."/>
            <person name="Goldstein S."/>
            <person name="Gonzalez A.J."/>
            <person name="Green P.J."/>
            <person name="Hallab A."/>
            <person name="Hartog M."/>
            <person name="Hua A."/>
            <person name="Humphray S.J."/>
            <person name="Jeong D.H."/>
            <person name="Jing Y."/>
            <person name="Jocker A."/>
            <person name="Kenton S.M."/>
            <person name="Kim D.J."/>
            <person name="Klee K."/>
            <person name="Lai H."/>
            <person name="Lang C."/>
            <person name="Lin S."/>
            <person name="Macmil S.L."/>
            <person name="Magdelenat G."/>
            <person name="Matthews L."/>
            <person name="McCorrison J."/>
            <person name="Monaghan E.L."/>
            <person name="Mun J.H."/>
            <person name="Najar F.Z."/>
            <person name="Nicholson C."/>
            <person name="Noirot C."/>
            <person name="O'Bleness M."/>
            <person name="Paule C.R."/>
            <person name="Poulain J."/>
            <person name="Prion F."/>
            <person name="Qin B."/>
            <person name="Qu C."/>
            <person name="Retzel E.F."/>
            <person name="Riddle C."/>
            <person name="Sallet E."/>
            <person name="Samain S."/>
            <person name="Samson N."/>
            <person name="Sanders I."/>
            <person name="Saurat O."/>
            <person name="Scarpelli C."/>
            <person name="Schiex T."/>
            <person name="Segurens B."/>
            <person name="Severin A.J."/>
            <person name="Sherrier D.J."/>
            <person name="Shi R."/>
            <person name="Sims S."/>
            <person name="Singer S.R."/>
            <person name="Sinharoy S."/>
            <person name="Sterck L."/>
            <person name="Viollet A."/>
            <person name="Wang B.B."/>
            <person name="Wang K."/>
            <person name="Wang M."/>
            <person name="Wang X."/>
            <person name="Warfsmann J."/>
            <person name="Weissenbach J."/>
            <person name="White D.D."/>
            <person name="White J.D."/>
            <person name="Wiley G.B."/>
            <person name="Wincker P."/>
            <person name="Xing Y."/>
            <person name="Yang L."/>
            <person name="Yao Z."/>
            <person name="Ying F."/>
            <person name="Zhai J."/>
            <person name="Zhou L."/>
            <person name="Zuber A."/>
            <person name="Denarie J."/>
            <person name="Dixon R.A."/>
            <person name="May G.D."/>
            <person name="Schwartz D.C."/>
            <person name="Rogers J."/>
            <person name="Quetier F."/>
            <person name="Town C.D."/>
            <person name="Roe B.A."/>
        </authorList>
    </citation>
    <scope>NUCLEOTIDE SEQUENCE [LARGE SCALE GENOMIC DNA]</scope>
    <source>
        <strain evidence="5">A17</strain>
        <strain evidence="8 9">cv. Jemalong A17</strain>
    </source>
</reference>
<dbReference type="EC" id="6.2.1.45" evidence="7"/>
<dbReference type="GO" id="GO:0061631">
    <property type="term" value="F:ubiquitin conjugating enzyme activity"/>
    <property type="evidence" value="ECO:0000318"/>
    <property type="project" value="GO_Central"/>
</dbReference>
<keyword evidence="7" id="KW-0012">Acyltransferase</keyword>
<keyword evidence="1 7" id="KW-0808">Transferase</keyword>
<gene>
    <name evidence="8" type="primary">25499949</name>
    <name evidence="5" type="ordered locus">MTR_7g047620</name>
    <name evidence="6" type="ordered locus">MTR_7g451800</name>
    <name evidence="4" type="ORF">MtrDRAFT_AC151521g16v2</name>
    <name evidence="7" type="ORF">MtrunA17_Chr7g0233631</name>
</gene>
<dbReference type="SUPFAM" id="SSF54495">
    <property type="entry name" value="UBC-like"/>
    <property type="match status" value="1"/>
</dbReference>
<reference evidence="4" key="2">
    <citation type="submission" date="2007-03" db="EMBL/GenBank/DDBJ databases">
        <authorList>
            <consortium name="The International Medicago Genome Annotation Group"/>
        </authorList>
    </citation>
    <scope>NUCLEOTIDE SEQUENCE</scope>
</reference>
<dbReference type="KEGG" id="mtr:25498140"/>
<evidence type="ECO:0000256" key="1">
    <source>
        <dbReference type="ARBA" id="ARBA00022679"/>
    </source>
</evidence>
<dbReference type="Gene3D" id="3.10.110.10">
    <property type="entry name" value="Ubiquitin Conjugating Enzyme"/>
    <property type="match status" value="1"/>
</dbReference>
<proteinExistence type="predicted"/>
<organism evidence="4">
    <name type="scientific">Medicago truncatula</name>
    <name type="common">Barrel medic</name>
    <name type="synonym">Medicago tribuloides</name>
    <dbReference type="NCBI Taxonomy" id="3880"/>
    <lineage>
        <taxon>Eukaryota</taxon>
        <taxon>Viridiplantae</taxon>
        <taxon>Streptophyta</taxon>
        <taxon>Embryophyta</taxon>
        <taxon>Tracheophyta</taxon>
        <taxon>Spermatophyta</taxon>
        <taxon>Magnoliopsida</taxon>
        <taxon>eudicotyledons</taxon>
        <taxon>Gunneridae</taxon>
        <taxon>Pentapetalae</taxon>
        <taxon>rosids</taxon>
        <taxon>fabids</taxon>
        <taxon>Fabales</taxon>
        <taxon>Fabaceae</taxon>
        <taxon>Papilionoideae</taxon>
        <taxon>50 kb inversion clade</taxon>
        <taxon>NPAAA clade</taxon>
        <taxon>Hologalegina</taxon>
        <taxon>IRL clade</taxon>
        <taxon>Trifolieae</taxon>
        <taxon>Medicago</taxon>
    </lineage>
</organism>